<accession>A0ABS6TAU8</accession>
<organism evidence="1 2">
    <name type="scientific">Enterococcus alishanensis</name>
    <dbReference type="NCBI Taxonomy" id="1303817"/>
    <lineage>
        <taxon>Bacteria</taxon>
        <taxon>Bacillati</taxon>
        <taxon>Bacillota</taxon>
        <taxon>Bacilli</taxon>
        <taxon>Lactobacillales</taxon>
        <taxon>Enterococcaceae</taxon>
        <taxon>Enterococcus</taxon>
    </lineage>
</organism>
<sequence length="352" mass="40392">MERTFQRKEPTKIFYGKTVASLFRSTDLRDSQIIFCGNQRYYDHLAEKLNQFVQAATSVDWFITTNNRYCNDFRTFEDFISFMNRFSPNKKMIMIGIGNQGVMELMSFYQQVAVFDVELWLIPLSLRAFAQSLNNQSQIISQEKVQAVMATEISPQRILFDQTLADQQITGKIVDLLVLIRCGIVLDYHFLQQVFRAFPTRQVLNTKSSAAFIDAVIDFYQDSRTELASFDEIFTAAFFQTENGHLLSDSMKNQFGLLFAFFWNGQVAKLDFNFKNFMIWLMQLDFPVLLPAAISLADYGEQVVIMAKGKGSLGLAEVGKTNGYQAVTEVQLDRAFANYTKVLKEIRGTINE</sequence>
<reference evidence="1 2" key="1">
    <citation type="submission" date="2021-06" db="EMBL/GenBank/DDBJ databases">
        <title>Enterococcus alishanensis sp. nov., a novel lactic acid bacterium isolated from fresh coffee beans.</title>
        <authorList>
            <person name="Chen Y.-S."/>
        </authorList>
    </citation>
    <scope>NUCLEOTIDE SEQUENCE [LARGE SCALE GENOMIC DNA]</scope>
    <source>
        <strain evidence="1 2">ALS3</strain>
    </source>
</reference>
<keyword evidence="2" id="KW-1185">Reference proteome</keyword>
<dbReference type="EMBL" id="JAHUZB010000002">
    <property type="protein sequence ID" value="MBV7390009.1"/>
    <property type="molecule type" value="Genomic_DNA"/>
</dbReference>
<comment type="caution">
    <text evidence="1">The sequence shown here is derived from an EMBL/GenBank/DDBJ whole genome shotgun (WGS) entry which is preliminary data.</text>
</comment>
<proteinExistence type="predicted"/>
<dbReference type="RefSeq" id="WP_218325064.1">
    <property type="nucleotide sequence ID" value="NZ_JAHUZB010000002.1"/>
</dbReference>
<name>A0ABS6TAU8_9ENTE</name>
<gene>
    <name evidence="1" type="ORF">KUA55_04900</name>
</gene>
<evidence type="ECO:0000313" key="2">
    <source>
        <dbReference type="Proteomes" id="UP000774130"/>
    </source>
</evidence>
<evidence type="ECO:0000313" key="1">
    <source>
        <dbReference type="EMBL" id="MBV7390009.1"/>
    </source>
</evidence>
<dbReference type="Proteomes" id="UP000774130">
    <property type="component" value="Unassembled WGS sequence"/>
</dbReference>
<protein>
    <submittedName>
        <fullName evidence="1">Uncharacterized protein</fullName>
    </submittedName>
</protein>